<proteinExistence type="predicted"/>
<gene>
    <name evidence="2" type="ORF">DAPPUDRAFT_314376</name>
</gene>
<evidence type="ECO:0000313" key="2">
    <source>
        <dbReference type="EMBL" id="EFX85098.1"/>
    </source>
</evidence>
<keyword evidence="3" id="KW-1185">Reference proteome</keyword>
<dbReference type="PANTHER" id="PTHR11012">
    <property type="entry name" value="PROTEIN KINASE-LIKE DOMAIN-CONTAINING"/>
    <property type="match status" value="1"/>
</dbReference>
<dbReference type="SUPFAM" id="SSF56112">
    <property type="entry name" value="Protein kinase-like (PK-like)"/>
    <property type="match status" value="1"/>
</dbReference>
<dbReference type="Gene3D" id="3.90.1200.10">
    <property type="match status" value="1"/>
</dbReference>
<dbReference type="Pfam" id="PF02958">
    <property type="entry name" value="EcKL"/>
    <property type="match status" value="1"/>
</dbReference>
<sequence length="473" mass="54067">MANGMKSRAQKQLFWTTLFKEKKLASQLASLATEHVNGITFDDIPQFGHLHVKVGSGSKIGDNFQSDKFIVTAQITPPNARDDTSRYTLSTFVKVLPSNPFMRQMACESRSHPREINIYQNFFGLLREMQVDQLIPLDVPDVYYTHLEEIVQGESDGSGTCTLLENLKAAGYRMADKVEGIDYRHCHMALTSLAHYHALAISAMRKWKDPSTGELSHIPPSAKFIEEKTFIEVGILKMVENASKSFLDFAQEVERPDLGEWLAELLPRLSEIILMDTVESSGQLGCVLHGDYWINNMLFKYSDESQTRDGEKSPSIPVSLRMIDFQQSRIGHPLNDILYFFYTSTRFETRQKHMLVLLRYYFDTLAADLRLLGISLDDCTWQDFLAEYKKRSLMWMFLCIMLLANSLNKKALEMGMETIKGEVGMSVEMEEMMKTLMASYKLSDNPILSDRILKLMDEVKALLLKLLLKAQQI</sequence>
<dbReference type="InterPro" id="IPR011009">
    <property type="entry name" value="Kinase-like_dom_sf"/>
</dbReference>
<evidence type="ECO:0000313" key="3">
    <source>
        <dbReference type="Proteomes" id="UP000000305"/>
    </source>
</evidence>
<dbReference type="SMART" id="SM00587">
    <property type="entry name" value="CHK"/>
    <property type="match status" value="1"/>
</dbReference>
<dbReference type="EMBL" id="GL732533">
    <property type="protein sequence ID" value="EFX85098.1"/>
    <property type="molecule type" value="Genomic_DNA"/>
</dbReference>
<dbReference type="InterPro" id="IPR015897">
    <property type="entry name" value="CHK_kinase-like"/>
</dbReference>
<dbReference type="InterPro" id="IPR004119">
    <property type="entry name" value="EcKL"/>
</dbReference>
<dbReference type="Proteomes" id="UP000000305">
    <property type="component" value="Unassembled WGS sequence"/>
</dbReference>
<dbReference type="OMA" id="DQACMER"/>
<protein>
    <recommendedName>
        <fullName evidence="1">CHK kinase-like domain-containing protein</fullName>
    </recommendedName>
</protein>
<evidence type="ECO:0000259" key="1">
    <source>
        <dbReference type="SMART" id="SM00587"/>
    </source>
</evidence>
<dbReference type="AlphaFoldDB" id="E9G5X1"/>
<reference evidence="2 3" key="1">
    <citation type="journal article" date="2011" name="Science">
        <title>The ecoresponsive genome of Daphnia pulex.</title>
        <authorList>
            <person name="Colbourne J.K."/>
            <person name="Pfrender M.E."/>
            <person name="Gilbert D."/>
            <person name="Thomas W.K."/>
            <person name="Tucker A."/>
            <person name="Oakley T.H."/>
            <person name="Tokishita S."/>
            <person name="Aerts A."/>
            <person name="Arnold G.J."/>
            <person name="Basu M.K."/>
            <person name="Bauer D.J."/>
            <person name="Caceres C.E."/>
            <person name="Carmel L."/>
            <person name="Casola C."/>
            <person name="Choi J.H."/>
            <person name="Detter J.C."/>
            <person name="Dong Q."/>
            <person name="Dusheyko S."/>
            <person name="Eads B.D."/>
            <person name="Frohlich T."/>
            <person name="Geiler-Samerotte K.A."/>
            <person name="Gerlach D."/>
            <person name="Hatcher P."/>
            <person name="Jogdeo S."/>
            <person name="Krijgsveld J."/>
            <person name="Kriventseva E.V."/>
            <person name="Kultz D."/>
            <person name="Laforsch C."/>
            <person name="Lindquist E."/>
            <person name="Lopez J."/>
            <person name="Manak J.R."/>
            <person name="Muller J."/>
            <person name="Pangilinan J."/>
            <person name="Patwardhan R.P."/>
            <person name="Pitluck S."/>
            <person name="Pritham E.J."/>
            <person name="Rechtsteiner A."/>
            <person name="Rho M."/>
            <person name="Rogozin I.B."/>
            <person name="Sakarya O."/>
            <person name="Salamov A."/>
            <person name="Schaack S."/>
            <person name="Shapiro H."/>
            <person name="Shiga Y."/>
            <person name="Skalitzky C."/>
            <person name="Smith Z."/>
            <person name="Souvorov A."/>
            <person name="Sung W."/>
            <person name="Tang Z."/>
            <person name="Tsuchiya D."/>
            <person name="Tu H."/>
            <person name="Vos H."/>
            <person name="Wang M."/>
            <person name="Wolf Y.I."/>
            <person name="Yamagata H."/>
            <person name="Yamada T."/>
            <person name="Ye Y."/>
            <person name="Shaw J.R."/>
            <person name="Andrews J."/>
            <person name="Crease T.J."/>
            <person name="Tang H."/>
            <person name="Lucas S.M."/>
            <person name="Robertson H.M."/>
            <person name="Bork P."/>
            <person name="Koonin E.V."/>
            <person name="Zdobnov E.M."/>
            <person name="Grigoriev I.V."/>
            <person name="Lynch M."/>
            <person name="Boore J.L."/>
        </authorList>
    </citation>
    <scope>NUCLEOTIDE SEQUENCE [LARGE SCALE GENOMIC DNA]</scope>
</reference>
<dbReference type="PhylomeDB" id="E9G5X1"/>
<dbReference type="OrthoDB" id="6381776at2759"/>
<dbReference type="HOGENOM" id="CLU_577797_0_0_1"/>
<dbReference type="PANTHER" id="PTHR11012:SF30">
    <property type="entry name" value="PROTEIN KINASE-LIKE DOMAIN-CONTAINING"/>
    <property type="match status" value="1"/>
</dbReference>
<dbReference type="eggNOG" id="ENOG502RXUB">
    <property type="taxonomic scope" value="Eukaryota"/>
</dbReference>
<accession>E9G5X1</accession>
<dbReference type="InParanoid" id="E9G5X1"/>
<dbReference type="KEGG" id="dpx:DAPPUDRAFT_314376"/>
<feature type="domain" description="CHK kinase-like" evidence="1">
    <location>
        <begin position="162"/>
        <end position="371"/>
    </location>
</feature>
<organism evidence="2 3">
    <name type="scientific">Daphnia pulex</name>
    <name type="common">Water flea</name>
    <dbReference type="NCBI Taxonomy" id="6669"/>
    <lineage>
        <taxon>Eukaryota</taxon>
        <taxon>Metazoa</taxon>
        <taxon>Ecdysozoa</taxon>
        <taxon>Arthropoda</taxon>
        <taxon>Crustacea</taxon>
        <taxon>Branchiopoda</taxon>
        <taxon>Diplostraca</taxon>
        <taxon>Cladocera</taxon>
        <taxon>Anomopoda</taxon>
        <taxon>Daphniidae</taxon>
        <taxon>Daphnia</taxon>
    </lineage>
</organism>
<name>E9G5X1_DAPPU</name>
<dbReference type="FunCoup" id="E9G5X1">
    <property type="interactions" value="20"/>
</dbReference>